<dbReference type="RefSeq" id="WP_308454100.1">
    <property type="nucleotide sequence ID" value="NZ_JAJEQR010000033.1"/>
</dbReference>
<dbReference type="EMBL" id="JAJEQR010000033">
    <property type="protein sequence ID" value="MCC2231580.1"/>
    <property type="molecule type" value="Genomic_DNA"/>
</dbReference>
<protein>
    <submittedName>
        <fullName evidence="3">Efflux RND transporter permease subunit</fullName>
    </submittedName>
</protein>
<dbReference type="PANTHER" id="PTHR32063">
    <property type="match status" value="1"/>
</dbReference>
<name>A0AAE3JFL4_9FIRM</name>
<evidence type="ECO:0000313" key="3">
    <source>
        <dbReference type="EMBL" id="MCC2231580.1"/>
    </source>
</evidence>
<comment type="caution">
    <text evidence="3">The sequence shown here is derived from an EMBL/GenBank/DDBJ whole genome shotgun (WGS) entry which is preliminary data.</text>
</comment>
<dbReference type="Gene3D" id="1.20.1640.10">
    <property type="entry name" value="Multidrug efflux transporter AcrB transmembrane domain"/>
    <property type="match status" value="3"/>
</dbReference>
<dbReference type="SUPFAM" id="SSF82714">
    <property type="entry name" value="Multidrug efflux transporter AcrB TolC docking domain, DN and DC subdomains"/>
    <property type="match status" value="1"/>
</dbReference>
<feature type="transmembrane region" description="Helical" evidence="2">
    <location>
        <begin position="663"/>
        <end position="687"/>
    </location>
</feature>
<gene>
    <name evidence="3" type="ORF">LKD81_11315</name>
</gene>
<sequence>MLSKFSVKRPYTVLVGVLLILILGFVSITKMTTDLLPSMNLPYAVVYTTYIGASPEEVETTVTRPVESSMATISNIKNIQSVSSENVSMVILEFEQTANMDSVTIEMRESLDQISASWSDSIGSPVIMKLNPDMMPIMIAAVNRDGMDSLELTDYVNNELLAQMESIEGVASVSMTGGIEETLQVVLTESKIEEKNQEVRDALDRQFADARKELTDARDQIEDGLAQVDSGSEQLSQAQEQIAAGQQELASQIAQAKGQTDTQKMQLLETKMQLTNQAAQLADQLAELTTTESQLSEVNRQWKDLKNRQKELETAHENYKALSEKYVNATAELADYEAQIAAIRLNPEFTDEEKEQKIAEIQASEGYLAAQQAVKDVEQQFAILGTTPEEIAKILAENELAYQALTPAISGLEELVSSMGYDINALDQYLQEIADGKAQLEGGIAQIQDAIKQLDAGQLAIADAEVQISAGEASGNLQLYTALAQTIAGEQGLESTKAQLESGLTQIEEGEKQIDDSAEQAYEQADLTTILTRDMVSGILQAENFSMPAGYVAEDGTQVLIRVGDKFDSAEALRNTVILDMGFDGVEPIRLGDVAEVDFIDNSDEVYASINGNPGLMLTMQKQTGYSTGEVSKKIQERMNQLSEQTPGLEFTILMDQGIYIDYIVNSVVENMLFGAVLAILVLALFLKSVRPTIVIAFSIPISLIAAIVLMYFSNITLNIISLSGLALGVGMLVDNSIVVIENIYRMRSEGVSPKKAAVEGARQVGGAIVASTLTTCCVFLPIVFTEGITRQLFVDMGLTIAYALLASLLIAMTVVPAMAAGILRKGELKPNRLFDRLQLAYSRSIAWILNHRLPVLLLAILLLVVSVRGAFLNGTSFMPSMESTQISATLTTDETCTLQETAEISEQVMEQILTISDVETVGAMSGGNGMSLMGMGGSSSSNSVSMYIILKEKQMLTNAEVKSQILEKTAELPCELSVTTESMDMSALGGSGIQIQVQGKELETLQKIASDVASLVENVEGTDEVSDGMEESTPELRIVVNKEKAMEYKQTVAQIYSLVYAKLSESVTSTTLSTESKDYPVLILDGEAEEFTTEDVKNMTVTVTDSDGKSKDIPLSDLVDFQAAEGLNAINRINQNRTLTVTASVSDGYNVGLVGSDVLTALDGYSLPDGYSITMAGENETINEAMIEMVKMILLAVAFVYLVMVAQFQSLKSPMIIMFTIPLAFTGGFLGLIVAGMEVSIIAMIGFVMLTGVIVNNGIVLVDYINQLRRGGMKKTDAIIEAGKTRLRPIMMTALTTILGLVTLAMGMGMGADMVQPMAVVTIGGLIYGTFMTLWVVPVIYDLFNKEKDMTEEEL</sequence>
<feature type="transmembrane region" description="Helical" evidence="2">
    <location>
        <begin position="1291"/>
        <end position="1313"/>
    </location>
</feature>
<dbReference type="InterPro" id="IPR001036">
    <property type="entry name" value="Acrflvin-R"/>
</dbReference>
<evidence type="ECO:0000313" key="4">
    <source>
        <dbReference type="Proteomes" id="UP001198182"/>
    </source>
</evidence>
<feature type="transmembrane region" description="Helical" evidence="2">
    <location>
        <begin position="1190"/>
        <end position="1209"/>
    </location>
</feature>
<feature type="transmembrane region" description="Helical" evidence="2">
    <location>
        <begin position="720"/>
        <end position="745"/>
    </location>
</feature>
<dbReference type="PANTHER" id="PTHR32063:SF0">
    <property type="entry name" value="SWARMING MOTILITY PROTEIN SWRC"/>
    <property type="match status" value="1"/>
</dbReference>
<evidence type="ECO:0000256" key="1">
    <source>
        <dbReference type="SAM" id="Coils"/>
    </source>
</evidence>
<evidence type="ECO:0000256" key="2">
    <source>
        <dbReference type="SAM" id="Phobius"/>
    </source>
</evidence>
<dbReference type="GO" id="GO:0042910">
    <property type="term" value="F:xenobiotic transmembrane transporter activity"/>
    <property type="evidence" value="ECO:0007669"/>
    <property type="project" value="TreeGrafter"/>
</dbReference>
<keyword evidence="2" id="KW-0812">Transmembrane</keyword>
<feature type="transmembrane region" description="Helical" evidence="2">
    <location>
        <begin position="1319"/>
        <end position="1342"/>
    </location>
</feature>
<dbReference type="Proteomes" id="UP001198182">
    <property type="component" value="Unassembled WGS sequence"/>
</dbReference>
<feature type="coiled-coil region" evidence="1">
    <location>
        <begin position="185"/>
        <end position="346"/>
    </location>
</feature>
<dbReference type="Gene3D" id="3.30.70.1320">
    <property type="entry name" value="Multidrug efflux transporter AcrB pore domain like"/>
    <property type="match status" value="2"/>
</dbReference>
<dbReference type="SUPFAM" id="SSF82693">
    <property type="entry name" value="Multidrug efflux transporter AcrB pore domain, PN1, PN2, PC1 and PC2 subdomains"/>
    <property type="match status" value="2"/>
</dbReference>
<feature type="transmembrane region" description="Helical" evidence="2">
    <location>
        <begin position="694"/>
        <end position="714"/>
    </location>
</feature>
<keyword evidence="1" id="KW-0175">Coiled coil</keyword>
<dbReference type="GO" id="GO:0005886">
    <property type="term" value="C:plasma membrane"/>
    <property type="evidence" value="ECO:0007669"/>
    <property type="project" value="TreeGrafter"/>
</dbReference>
<feature type="transmembrane region" description="Helical" evidence="2">
    <location>
        <begin position="765"/>
        <end position="785"/>
    </location>
</feature>
<dbReference type="Pfam" id="PF00873">
    <property type="entry name" value="ACR_tran"/>
    <property type="match status" value="2"/>
</dbReference>
<dbReference type="Gene3D" id="3.30.70.1430">
    <property type="entry name" value="Multidrug efflux transporter AcrB pore domain"/>
    <property type="match status" value="2"/>
</dbReference>
<dbReference type="InterPro" id="IPR027463">
    <property type="entry name" value="AcrB_DN_DC_subdom"/>
</dbReference>
<feature type="transmembrane region" description="Helical" evidence="2">
    <location>
        <begin position="854"/>
        <end position="872"/>
    </location>
</feature>
<proteinExistence type="predicted"/>
<feature type="transmembrane region" description="Helical" evidence="2">
    <location>
        <begin position="1242"/>
        <end position="1266"/>
    </location>
</feature>
<feature type="transmembrane region" description="Helical" evidence="2">
    <location>
        <begin position="1216"/>
        <end position="1236"/>
    </location>
</feature>
<dbReference type="Gene3D" id="3.30.2090.10">
    <property type="entry name" value="Multidrug efflux transporter AcrB TolC docking domain, DN and DC subdomains"/>
    <property type="match status" value="3"/>
</dbReference>
<dbReference type="Gene3D" id="3.30.70.1440">
    <property type="entry name" value="Multidrug efflux transporter AcrB pore domain"/>
    <property type="match status" value="1"/>
</dbReference>
<keyword evidence="4" id="KW-1185">Reference proteome</keyword>
<keyword evidence="2" id="KW-0472">Membrane</keyword>
<accession>A0AAE3JFL4</accession>
<keyword evidence="2" id="KW-1133">Transmembrane helix</keyword>
<dbReference type="SUPFAM" id="SSF82866">
    <property type="entry name" value="Multidrug efflux transporter AcrB transmembrane domain"/>
    <property type="match status" value="2"/>
</dbReference>
<reference evidence="3" key="1">
    <citation type="submission" date="2021-10" db="EMBL/GenBank/DDBJ databases">
        <title>Anaerobic single-cell dispensing facilitates the cultivation of human gut bacteria.</title>
        <authorList>
            <person name="Afrizal A."/>
        </authorList>
    </citation>
    <scope>NUCLEOTIDE SEQUENCE</scope>
    <source>
        <strain evidence="3">CLA-AA-H215</strain>
    </source>
</reference>
<organism evidence="3 4">
    <name type="scientific">Hominifimenecus microfluidus</name>
    <dbReference type="NCBI Taxonomy" id="2885348"/>
    <lineage>
        <taxon>Bacteria</taxon>
        <taxon>Bacillati</taxon>
        <taxon>Bacillota</taxon>
        <taxon>Clostridia</taxon>
        <taxon>Lachnospirales</taxon>
        <taxon>Lachnospiraceae</taxon>
        <taxon>Hominifimenecus</taxon>
    </lineage>
</organism>
<feature type="transmembrane region" description="Helical" evidence="2">
    <location>
        <begin position="797"/>
        <end position="824"/>
    </location>
</feature>